<proteinExistence type="predicted"/>
<dbReference type="SUPFAM" id="SSF56281">
    <property type="entry name" value="Metallo-hydrolase/oxidoreductase"/>
    <property type="match status" value="1"/>
</dbReference>
<organism evidence="5 6">
    <name type="scientific">Marinicrinis sediminis</name>
    <dbReference type="NCBI Taxonomy" id="1652465"/>
    <lineage>
        <taxon>Bacteria</taxon>
        <taxon>Bacillati</taxon>
        <taxon>Bacillota</taxon>
        <taxon>Bacilli</taxon>
        <taxon>Bacillales</taxon>
        <taxon>Paenibacillaceae</taxon>
    </lineage>
</organism>
<dbReference type="SMART" id="SM00849">
    <property type="entry name" value="Lactamase_B"/>
    <property type="match status" value="1"/>
</dbReference>
<name>A0ABW5RHS5_9BACL</name>
<evidence type="ECO:0000313" key="6">
    <source>
        <dbReference type="Proteomes" id="UP001597497"/>
    </source>
</evidence>
<dbReference type="InterPro" id="IPR001279">
    <property type="entry name" value="Metallo-B-lactamas"/>
</dbReference>
<dbReference type="InterPro" id="IPR050855">
    <property type="entry name" value="NDM-1-like"/>
</dbReference>
<dbReference type="EMBL" id="JBHUMM010000045">
    <property type="protein sequence ID" value="MFD2673617.1"/>
    <property type="molecule type" value="Genomic_DNA"/>
</dbReference>
<comment type="catalytic activity">
    <reaction evidence="1">
        <text>3',5'-cyclic CMP + H2O = CMP + H(+)</text>
        <dbReference type="Rhea" id="RHEA:72675"/>
        <dbReference type="ChEBI" id="CHEBI:15377"/>
        <dbReference type="ChEBI" id="CHEBI:15378"/>
        <dbReference type="ChEBI" id="CHEBI:58003"/>
        <dbReference type="ChEBI" id="CHEBI:60377"/>
    </reaction>
    <physiologicalReaction direction="left-to-right" evidence="1">
        <dbReference type="Rhea" id="RHEA:72676"/>
    </physiologicalReaction>
</comment>
<comment type="catalytic activity">
    <reaction evidence="3">
        <text>3',5'-cyclic UMP + H2O = UMP + H(+)</text>
        <dbReference type="Rhea" id="RHEA:70575"/>
        <dbReference type="ChEBI" id="CHEBI:15377"/>
        <dbReference type="ChEBI" id="CHEBI:15378"/>
        <dbReference type="ChEBI" id="CHEBI:57865"/>
        <dbReference type="ChEBI" id="CHEBI:184387"/>
    </reaction>
    <physiologicalReaction direction="left-to-right" evidence="3">
        <dbReference type="Rhea" id="RHEA:70576"/>
    </physiologicalReaction>
</comment>
<sequence>MQPRSIPSDIHYMRAMIVNLLMIGEASQGQWTLIDTGIPGFADRIAHAAKQRFGTEKPSSIILTHGHFDHVGSLKALLTRWEDVPVYAHRLELPFLQGDADYLPADPTVGGGLMAELAPLYPHKGIDLGGRVEALPEDGSVPTLPEWTVIETPGHTDGHIALFRERDRTIIAGDAFITVKQESALAVLLQQEEIHGPPTYFTPNWDAAGDSVRRLAALLPEVAITGHGKPVTGQALIEGLDQLAQHFEEKAIPEHGRYVVQS</sequence>
<evidence type="ECO:0000256" key="3">
    <source>
        <dbReference type="ARBA" id="ARBA00048505"/>
    </source>
</evidence>
<dbReference type="PANTHER" id="PTHR42951">
    <property type="entry name" value="METALLO-BETA-LACTAMASE DOMAIN-CONTAINING"/>
    <property type="match status" value="1"/>
</dbReference>
<comment type="caution">
    <text evidence="5">The sequence shown here is derived from an EMBL/GenBank/DDBJ whole genome shotgun (WGS) entry which is preliminary data.</text>
</comment>
<evidence type="ECO:0000313" key="5">
    <source>
        <dbReference type="EMBL" id="MFD2673617.1"/>
    </source>
</evidence>
<dbReference type="Pfam" id="PF00753">
    <property type="entry name" value="Lactamase_B"/>
    <property type="match status" value="1"/>
</dbReference>
<dbReference type="RefSeq" id="WP_379931202.1">
    <property type="nucleotide sequence ID" value="NZ_JBHUMM010000045.1"/>
</dbReference>
<dbReference type="Proteomes" id="UP001597497">
    <property type="component" value="Unassembled WGS sequence"/>
</dbReference>
<feature type="domain" description="Metallo-beta-lactamase" evidence="4">
    <location>
        <begin position="17"/>
        <end position="227"/>
    </location>
</feature>
<dbReference type="InterPro" id="IPR036866">
    <property type="entry name" value="RibonucZ/Hydroxyglut_hydro"/>
</dbReference>
<reference evidence="6" key="1">
    <citation type="journal article" date="2019" name="Int. J. Syst. Evol. Microbiol.">
        <title>The Global Catalogue of Microorganisms (GCM) 10K type strain sequencing project: providing services to taxonomists for standard genome sequencing and annotation.</title>
        <authorList>
            <consortium name="The Broad Institute Genomics Platform"/>
            <consortium name="The Broad Institute Genome Sequencing Center for Infectious Disease"/>
            <person name="Wu L."/>
            <person name="Ma J."/>
        </authorList>
    </citation>
    <scope>NUCLEOTIDE SEQUENCE [LARGE SCALE GENOMIC DNA]</scope>
    <source>
        <strain evidence="6">KCTC 33676</strain>
    </source>
</reference>
<evidence type="ECO:0000256" key="2">
    <source>
        <dbReference type="ARBA" id="ARBA00034301"/>
    </source>
</evidence>
<evidence type="ECO:0000259" key="4">
    <source>
        <dbReference type="SMART" id="SM00849"/>
    </source>
</evidence>
<dbReference type="Gene3D" id="3.60.15.10">
    <property type="entry name" value="Ribonuclease Z/Hydroxyacylglutathione hydrolase-like"/>
    <property type="match status" value="1"/>
</dbReference>
<dbReference type="PANTHER" id="PTHR42951:SF17">
    <property type="entry name" value="METALLO-BETA-LACTAMASE DOMAIN-CONTAINING PROTEIN"/>
    <property type="match status" value="1"/>
</dbReference>
<accession>A0ABW5RHS5</accession>
<gene>
    <name evidence="5" type="ORF">ACFSUC_18870</name>
</gene>
<dbReference type="CDD" id="cd07721">
    <property type="entry name" value="yflN-like_MBL-fold"/>
    <property type="match status" value="1"/>
</dbReference>
<evidence type="ECO:0000256" key="1">
    <source>
        <dbReference type="ARBA" id="ARBA00034221"/>
    </source>
</evidence>
<keyword evidence="6" id="KW-1185">Reference proteome</keyword>
<protein>
    <submittedName>
        <fullName evidence="5">MBL fold metallo-hydrolase</fullName>
    </submittedName>
</protein>
<comment type="function">
    <text evidence="2">Counteracts the endogenous Pycsar antiviral defense system. Phosphodiesterase that enables metal-dependent hydrolysis of host cyclic nucleotide Pycsar defense signals such as cCMP and cUMP.</text>
</comment>